<reference evidence="1" key="1">
    <citation type="submission" date="2024-03" db="EMBL/GenBank/DDBJ databases">
        <authorList>
            <consortium name="ELIXIR-Norway"/>
            <consortium name="Elixir Norway"/>
        </authorList>
    </citation>
    <scope>NUCLEOTIDE SEQUENCE</scope>
</reference>
<protein>
    <recommendedName>
        <fullName evidence="3">Secreted protein</fullName>
    </recommendedName>
</protein>
<evidence type="ECO:0000313" key="2">
    <source>
        <dbReference type="Proteomes" id="UP001497522"/>
    </source>
</evidence>
<dbReference type="EMBL" id="OZ023713">
    <property type="protein sequence ID" value="CAK9862245.1"/>
    <property type="molecule type" value="Genomic_DNA"/>
</dbReference>
<evidence type="ECO:0008006" key="3">
    <source>
        <dbReference type="Google" id="ProtNLM"/>
    </source>
</evidence>
<accession>A0ABP1AIM5</accession>
<proteinExistence type="predicted"/>
<dbReference type="Proteomes" id="UP001497522">
    <property type="component" value="Chromosome 12"/>
</dbReference>
<sequence length="175" mass="19086">MPTARAGSLVPVGTSFALFSGFLNQKLSALSPPMICEVFNSIELRLANCSNSTCGRHLLFLFYLVGGRRCAALLQLLTLSMLADRFSQDPSSHRCRKSLSTVLQYSRSSCPLVQYSPSSCPLLVAVVICLFDGRVRKEASETGGSSAFSSSSRYTNHGTSSELFLATHVEERHLR</sequence>
<organism evidence="1 2">
    <name type="scientific">Sphagnum jensenii</name>
    <dbReference type="NCBI Taxonomy" id="128206"/>
    <lineage>
        <taxon>Eukaryota</taxon>
        <taxon>Viridiplantae</taxon>
        <taxon>Streptophyta</taxon>
        <taxon>Embryophyta</taxon>
        <taxon>Bryophyta</taxon>
        <taxon>Sphagnophytina</taxon>
        <taxon>Sphagnopsida</taxon>
        <taxon>Sphagnales</taxon>
        <taxon>Sphagnaceae</taxon>
        <taxon>Sphagnum</taxon>
    </lineage>
</organism>
<name>A0ABP1AIM5_9BRYO</name>
<gene>
    <name evidence="1" type="ORF">CSSPJE1EN2_LOCUS5240</name>
</gene>
<keyword evidence="2" id="KW-1185">Reference proteome</keyword>
<evidence type="ECO:0000313" key="1">
    <source>
        <dbReference type="EMBL" id="CAK9862245.1"/>
    </source>
</evidence>